<dbReference type="RefSeq" id="WP_163770898.1">
    <property type="nucleotide sequence ID" value="NZ_JAAGXA010000002.1"/>
</dbReference>
<dbReference type="EMBL" id="JAAGXA010000002">
    <property type="protein sequence ID" value="NEN77561.1"/>
    <property type="molecule type" value="Genomic_DNA"/>
</dbReference>
<name>A0A6P0HG64_9ACTN</name>
<feature type="region of interest" description="Disordered" evidence="1">
    <location>
        <begin position="111"/>
        <end position="136"/>
    </location>
</feature>
<dbReference type="Proteomes" id="UP000468687">
    <property type="component" value="Unassembled WGS sequence"/>
</dbReference>
<organism evidence="2 3">
    <name type="scientific">Nocardioides zeae</name>
    <dbReference type="NCBI Taxonomy" id="1457234"/>
    <lineage>
        <taxon>Bacteria</taxon>
        <taxon>Bacillati</taxon>
        <taxon>Actinomycetota</taxon>
        <taxon>Actinomycetes</taxon>
        <taxon>Propionibacteriales</taxon>
        <taxon>Nocardioidaceae</taxon>
        <taxon>Nocardioides</taxon>
    </lineage>
</organism>
<keyword evidence="3" id="KW-1185">Reference proteome</keyword>
<protein>
    <submittedName>
        <fullName evidence="2">Uncharacterized protein</fullName>
    </submittedName>
</protein>
<comment type="caution">
    <text evidence="2">The sequence shown here is derived from an EMBL/GenBank/DDBJ whole genome shotgun (WGS) entry which is preliminary data.</text>
</comment>
<sequence length="136" mass="14726">MGDHRCVGHVGGLFLEMAGRDGAVPAVLVRDRDGLVLRIDDPAAFGRVRASREVREAATRMAERGVVVRVECRGRALVTLGVAAVPWWQRALTGATHLRLHAWPGAVRRGAARDRRRQERATPGAIEVPSVVPQAA</sequence>
<dbReference type="AlphaFoldDB" id="A0A6P0HG64"/>
<evidence type="ECO:0000313" key="2">
    <source>
        <dbReference type="EMBL" id="NEN77561.1"/>
    </source>
</evidence>
<reference evidence="2 3" key="1">
    <citation type="journal article" date="2014" name="Int. J. Syst. Evol. Microbiol.">
        <title>Nocardioides zeae sp. nov., isolated from the stem of Zea mays.</title>
        <authorList>
            <person name="Glaeser S.P."/>
            <person name="McInroy J.A."/>
            <person name="Busse H.J."/>
            <person name="Kampfer P."/>
        </authorList>
    </citation>
    <scope>NUCLEOTIDE SEQUENCE [LARGE SCALE GENOMIC DNA]</scope>
    <source>
        <strain evidence="2 3">JCM 30728</strain>
    </source>
</reference>
<evidence type="ECO:0000313" key="3">
    <source>
        <dbReference type="Proteomes" id="UP000468687"/>
    </source>
</evidence>
<gene>
    <name evidence="2" type="ORF">G3T38_04645</name>
</gene>
<feature type="compositionally biased region" description="Basic and acidic residues" evidence="1">
    <location>
        <begin position="111"/>
        <end position="120"/>
    </location>
</feature>
<accession>A0A6P0HG64</accession>
<proteinExistence type="predicted"/>
<evidence type="ECO:0000256" key="1">
    <source>
        <dbReference type="SAM" id="MobiDB-lite"/>
    </source>
</evidence>